<keyword evidence="6 7" id="KW-0472">Membrane</keyword>
<gene>
    <name evidence="8" type="ORF">PbJCM13498_26290</name>
</gene>
<name>A0A5M4B1J9_9BACT</name>
<dbReference type="EMBL" id="BLAX01000001">
    <property type="protein sequence ID" value="GET33766.1"/>
    <property type="molecule type" value="Genomic_DNA"/>
</dbReference>
<feature type="transmembrane region" description="Helical" evidence="7">
    <location>
        <begin position="411"/>
        <end position="431"/>
    </location>
</feature>
<feature type="transmembrane region" description="Helical" evidence="7">
    <location>
        <begin position="318"/>
        <end position="338"/>
    </location>
</feature>
<dbReference type="Proteomes" id="UP000391834">
    <property type="component" value="Unassembled WGS sequence"/>
</dbReference>
<evidence type="ECO:0000313" key="8">
    <source>
        <dbReference type="EMBL" id="GET33766.1"/>
    </source>
</evidence>
<dbReference type="Pfam" id="PF13440">
    <property type="entry name" value="Polysacc_synt_3"/>
    <property type="match status" value="1"/>
</dbReference>
<comment type="subcellular location">
    <subcellularLocation>
        <location evidence="1">Cell membrane</location>
        <topology evidence="1">Multi-pass membrane protein</topology>
    </subcellularLocation>
</comment>
<feature type="transmembrane region" description="Helical" evidence="7">
    <location>
        <begin position="79"/>
        <end position="102"/>
    </location>
</feature>
<organism evidence="8 9">
    <name type="scientific">Prolixibacter bellariivorans</name>
    <dbReference type="NCBI Taxonomy" id="314319"/>
    <lineage>
        <taxon>Bacteria</taxon>
        <taxon>Pseudomonadati</taxon>
        <taxon>Bacteroidota</taxon>
        <taxon>Bacteroidia</taxon>
        <taxon>Marinilabiliales</taxon>
        <taxon>Prolixibacteraceae</taxon>
        <taxon>Prolixibacter</taxon>
    </lineage>
</organism>
<dbReference type="RefSeq" id="WP_027585340.1">
    <property type="nucleotide sequence ID" value="NZ_BLAX01000001.1"/>
</dbReference>
<feature type="transmembrane region" description="Helical" evidence="7">
    <location>
        <begin position="114"/>
        <end position="135"/>
    </location>
</feature>
<dbReference type="AlphaFoldDB" id="A0A5M4B1J9"/>
<evidence type="ECO:0000256" key="2">
    <source>
        <dbReference type="ARBA" id="ARBA00007430"/>
    </source>
</evidence>
<dbReference type="PANTHER" id="PTHR30250">
    <property type="entry name" value="PST FAMILY PREDICTED COLANIC ACID TRANSPORTER"/>
    <property type="match status" value="1"/>
</dbReference>
<keyword evidence="4 7" id="KW-0812">Transmembrane</keyword>
<feature type="transmembrane region" description="Helical" evidence="7">
    <location>
        <begin position="12"/>
        <end position="35"/>
    </location>
</feature>
<evidence type="ECO:0000256" key="3">
    <source>
        <dbReference type="ARBA" id="ARBA00022475"/>
    </source>
</evidence>
<feature type="transmembrane region" description="Helical" evidence="7">
    <location>
        <begin position="41"/>
        <end position="58"/>
    </location>
</feature>
<evidence type="ECO:0000256" key="4">
    <source>
        <dbReference type="ARBA" id="ARBA00022692"/>
    </source>
</evidence>
<evidence type="ECO:0000256" key="1">
    <source>
        <dbReference type="ARBA" id="ARBA00004651"/>
    </source>
</evidence>
<feature type="transmembrane region" description="Helical" evidence="7">
    <location>
        <begin position="359"/>
        <end position="375"/>
    </location>
</feature>
<feature type="transmembrane region" description="Helical" evidence="7">
    <location>
        <begin position="287"/>
        <end position="306"/>
    </location>
</feature>
<feature type="transmembrane region" description="Helical" evidence="7">
    <location>
        <begin position="147"/>
        <end position="164"/>
    </location>
</feature>
<keyword evidence="9" id="KW-1185">Reference proteome</keyword>
<comment type="caution">
    <text evidence="8">The sequence shown here is derived from an EMBL/GenBank/DDBJ whole genome shotgun (WGS) entry which is preliminary data.</text>
</comment>
<evidence type="ECO:0000256" key="5">
    <source>
        <dbReference type="ARBA" id="ARBA00022989"/>
    </source>
</evidence>
<proteinExistence type="inferred from homology"/>
<dbReference type="GO" id="GO:0005886">
    <property type="term" value="C:plasma membrane"/>
    <property type="evidence" value="ECO:0007669"/>
    <property type="project" value="UniProtKB-SubCell"/>
</dbReference>
<dbReference type="OrthoDB" id="9770347at2"/>
<evidence type="ECO:0000256" key="7">
    <source>
        <dbReference type="SAM" id="Phobius"/>
    </source>
</evidence>
<dbReference type="PANTHER" id="PTHR30250:SF10">
    <property type="entry name" value="LIPOPOLYSACCHARIDE BIOSYNTHESIS PROTEIN WZXC"/>
    <property type="match status" value="1"/>
</dbReference>
<protein>
    <submittedName>
        <fullName evidence="8">Lipopolysaccharide biosynthesis protein</fullName>
    </submittedName>
</protein>
<feature type="transmembrane region" description="Helical" evidence="7">
    <location>
        <begin position="170"/>
        <end position="191"/>
    </location>
</feature>
<reference evidence="8 9" key="1">
    <citation type="submission" date="2019-10" db="EMBL/GenBank/DDBJ databases">
        <title>Prolixibacter strains distinguished by the presence of nitrate reductase genes were adept at nitrate-dependent anaerobic corrosion of metallic iron and carbon steel.</title>
        <authorList>
            <person name="Iino T."/>
            <person name="Shono N."/>
            <person name="Ito K."/>
            <person name="Nakamura R."/>
            <person name="Sueoka K."/>
            <person name="Harayama S."/>
            <person name="Ohkuma M."/>
        </authorList>
    </citation>
    <scope>NUCLEOTIDE SEQUENCE [LARGE SCALE GENOMIC DNA]</scope>
    <source>
        <strain evidence="8 9">JCM 13498</strain>
    </source>
</reference>
<feature type="transmembrane region" description="Helical" evidence="7">
    <location>
        <begin position="437"/>
        <end position="461"/>
    </location>
</feature>
<evidence type="ECO:0000313" key="9">
    <source>
        <dbReference type="Proteomes" id="UP000391834"/>
    </source>
</evidence>
<evidence type="ECO:0000256" key="6">
    <source>
        <dbReference type="ARBA" id="ARBA00023136"/>
    </source>
</evidence>
<accession>A0A5M4B1J9</accession>
<keyword evidence="5 7" id="KW-1133">Transmembrane helix</keyword>
<dbReference type="CDD" id="cd13127">
    <property type="entry name" value="MATE_tuaB_like"/>
    <property type="match status" value="1"/>
</dbReference>
<comment type="similarity">
    <text evidence="2">Belongs to the polysaccharide synthase family.</text>
</comment>
<keyword evidence="3" id="KW-1003">Cell membrane</keyword>
<sequence>MTLKHKTVNGLFWSFIDTFANQGVQFVVGIVLARILSPKEFGLIGMLTIFIAISQSLIDSGFTQALIRKKNCTDADYSTVFYFNLAVSFLTYAILLTFSGAIGSFFKEPLLKPLIQVLGIGLILNSFGIIQRAILTKTINFKLQTKISLIASSGSGIIAVTMALNGFGVWSLIALTLSRFGLTSIFLWIWAKWKPRAVFSKKSFNELFGFGSKLLLSGIIDTAYRNIYYLIIGKYFSAVELGYYTRADQFNSLPSQNITGVIQRVTYPVLANIQDDIPRLRANYRKLIRSTMLITFVLMLGMAATAKPMILTLIGEKWSPAIIYLQMLCFVGMFYPLHALNLNMLQVQGRSDLFLKLEIIKKILAIPTIIIGVYWGIKIMIAGMIVNTVIAYYLNSYWSGRMMGYSFKQQVIDILPAFMMAVFVNGIVFIVGKMTTFAPMILLFTQIGLGAILTILTGEIIKQDDYIFLKKLVLEKLITIKRTNNEETK</sequence>
<dbReference type="InterPro" id="IPR050833">
    <property type="entry name" value="Poly_Biosynth_Transport"/>
</dbReference>